<evidence type="ECO:0000256" key="1">
    <source>
        <dbReference type="ARBA" id="ARBA00002841"/>
    </source>
</evidence>
<dbReference type="OrthoDB" id="9790048at2"/>
<keyword evidence="5" id="KW-0592">Phosphate transport</keyword>
<comment type="caution">
    <text evidence="12">The sequence shown here is derived from an EMBL/GenBank/DDBJ whole genome shotgun (WGS) entry which is preliminary data.</text>
</comment>
<dbReference type="PANTHER" id="PTHR30570:SF1">
    <property type="entry name" value="PHOSPHATE-BINDING PROTEIN PSTS"/>
    <property type="match status" value="1"/>
</dbReference>
<dbReference type="eggNOG" id="COG0226">
    <property type="taxonomic scope" value="Bacteria"/>
</dbReference>
<comment type="function">
    <text evidence="1">Part of the ABC transporter complex PstSACB involved in phosphate import.</text>
</comment>
<evidence type="ECO:0000256" key="2">
    <source>
        <dbReference type="ARBA" id="ARBA00004193"/>
    </source>
</evidence>
<evidence type="ECO:0000256" key="3">
    <source>
        <dbReference type="ARBA" id="ARBA00008725"/>
    </source>
</evidence>
<dbReference type="STRING" id="679200.HMPREF9333_01495"/>
<dbReference type="GO" id="GO:0005886">
    <property type="term" value="C:plasma membrane"/>
    <property type="evidence" value="ECO:0007669"/>
    <property type="project" value="UniProtKB-SubCell"/>
</dbReference>
<reference evidence="12 13" key="1">
    <citation type="submission" date="2011-08" db="EMBL/GenBank/DDBJ databases">
        <title>The Genome Sequence of Johnsonella ignava ATCC 51276.</title>
        <authorList>
            <consortium name="The Broad Institute Genome Sequencing Platform"/>
            <person name="Earl A."/>
            <person name="Ward D."/>
            <person name="Feldgarden M."/>
            <person name="Gevers D."/>
            <person name="Izard J."/>
            <person name="Blanton J.M."/>
            <person name="Baranova O.V."/>
            <person name="Dewhirst F.E."/>
            <person name="Young S.K."/>
            <person name="Zeng Q."/>
            <person name="Gargeya S."/>
            <person name="Fitzgerald M."/>
            <person name="Haas B."/>
            <person name="Abouelleil A."/>
            <person name="Alvarado L."/>
            <person name="Arachchi H.M."/>
            <person name="Berlin A."/>
            <person name="Brown A."/>
            <person name="Chapman S.B."/>
            <person name="Chen Z."/>
            <person name="Dunbar C."/>
            <person name="Freedman E."/>
            <person name="Gearin G."/>
            <person name="Gellesch M."/>
            <person name="Goldberg J."/>
            <person name="Griggs A."/>
            <person name="Gujja S."/>
            <person name="Heiman D."/>
            <person name="Howarth C."/>
            <person name="Larson L."/>
            <person name="Lui A."/>
            <person name="MacDonald P.J.P."/>
            <person name="Montmayeur A."/>
            <person name="Murphy C."/>
            <person name="Neiman D."/>
            <person name="Pearson M."/>
            <person name="Priest M."/>
            <person name="Roberts A."/>
            <person name="Saif S."/>
            <person name="Shea T."/>
            <person name="Shenoy N."/>
            <person name="Sisk P."/>
            <person name="Stolte C."/>
            <person name="Sykes S."/>
            <person name="Wortman J."/>
            <person name="Nusbaum C."/>
            <person name="Birren B."/>
        </authorList>
    </citation>
    <scope>NUCLEOTIDE SEQUENCE [LARGE SCALE GENOMIC DNA]</scope>
    <source>
        <strain evidence="12 13">ATCC 51276</strain>
    </source>
</reference>
<gene>
    <name evidence="12" type="ORF">HMPREF9333_01495</name>
</gene>
<dbReference type="PANTHER" id="PTHR30570">
    <property type="entry name" value="PERIPLASMIC PHOSPHATE BINDING COMPONENT OF PHOSPHATE ABC TRANSPORTER"/>
    <property type="match status" value="1"/>
</dbReference>
<evidence type="ECO:0000256" key="4">
    <source>
        <dbReference type="ARBA" id="ARBA00011529"/>
    </source>
</evidence>
<keyword evidence="7" id="KW-0564">Palmitate</keyword>
<dbReference type="Gene3D" id="3.40.190.10">
    <property type="entry name" value="Periplasmic binding protein-like II"/>
    <property type="match status" value="2"/>
</dbReference>
<keyword evidence="13" id="KW-1185">Reference proteome</keyword>
<protein>
    <recommendedName>
        <fullName evidence="11">PBP domain-containing protein</fullName>
    </recommendedName>
</protein>
<organism evidence="12 13">
    <name type="scientific">Johnsonella ignava ATCC 51276</name>
    <dbReference type="NCBI Taxonomy" id="679200"/>
    <lineage>
        <taxon>Bacteria</taxon>
        <taxon>Bacillati</taxon>
        <taxon>Bacillota</taxon>
        <taxon>Clostridia</taxon>
        <taxon>Lachnospirales</taxon>
        <taxon>Lachnospiraceae</taxon>
        <taxon>Johnsonella</taxon>
    </lineage>
</organism>
<dbReference type="SUPFAM" id="SSF53850">
    <property type="entry name" value="Periplasmic binding protein-like II"/>
    <property type="match status" value="1"/>
</dbReference>
<evidence type="ECO:0000256" key="9">
    <source>
        <dbReference type="SAM" id="MobiDB-lite"/>
    </source>
</evidence>
<dbReference type="InterPro" id="IPR050811">
    <property type="entry name" value="Phosphate_ABC_transporter"/>
</dbReference>
<feature type="signal peptide" evidence="10">
    <location>
        <begin position="1"/>
        <end position="17"/>
    </location>
</feature>
<dbReference type="RefSeq" id="WP_005541173.1">
    <property type="nucleotide sequence ID" value="NZ_JH378833.1"/>
</dbReference>
<dbReference type="Pfam" id="PF12849">
    <property type="entry name" value="PBP_like_2"/>
    <property type="match status" value="1"/>
</dbReference>
<evidence type="ECO:0000256" key="8">
    <source>
        <dbReference type="ARBA" id="ARBA00023288"/>
    </source>
</evidence>
<evidence type="ECO:0000259" key="11">
    <source>
        <dbReference type="Pfam" id="PF12849"/>
    </source>
</evidence>
<comment type="subunit">
    <text evidence="4">The complex is composed of two ATP-binding proteins (PstB), two transmembrane proteins (PstC and PstA) and a solute-binding protein (PstS).</text>
</comment>
<comment type="similarity">
    <text evidence="3">Belongs to the PstS family.</text>
</comment>
<comment type="subcellular location">
    <subcellularLocation>
        <location evidence="2">Cell membrane</location>
        <topology evidence="2">Lipid-anchor</topology>
    </subcellularLocation>
</comment>
<evidence type="ECO:0000313" key="12">
    <source>
        <dbReference type="EMBL" id="EHI55359.1"/>
    </source>
</evidence>
<feature type="region of interest" description="Disordered" evidence="9">
    <location>
        <begin position="22"/>
        <end position="58"/>
    </location>
</feature>
<proteinExistence type="inferred from homology"/>
<accession>G5GIV5</accession>
<evidence type="ECO:0000256" key="7">
    <source>
        <dbReference type="ARBA" id="ARBA00023139"/>
    </source>
</evidence>
<keyword evidence="6 10" id="KW-0732">Signal</keyword>
<dbReference type="InterPro" id="IPR024370">
    <property type="entry name" value="PBP_domain"/>
</dbReference>
<keyword evidence="8" id="KW-0449">Lipoprotein</keyword>
<dbReference type="HOGENOM" id="CLU_026228_4_0_9"/>
<dbReference type="Proteomes" id="UP000003011">
    <property type="component" value="Unassembled WGS sequence"/>
</dbReference>
<feature type="chain" id="PRO_5038395989" description="PBP domain-containing protein" evidence="10">
    <location>
        <begin position="18"/>
        <end position="364"/>
    </location>
</feature>
<evidence type="ECO:0000313" key="13">
    <source>
        <dbReference type="Proteomes" id="UP000003011"/>
    </source>
</evidence>
<dbReference type="EMBL" id="ACZL01000023">
    <property type="protein sequence ID" value="EHI55359.1"/>
    <property type="molecule type" value="Genomic_DNA"/>
</dbReference>
<evidence type="ECO:0000256" key="10">
    <source>
        <dbReference type="SAM" id="SignalP"/>
    </source>
</evidence>
<evidence type="ECO:0000256" key="5">
    <source>
        <dbReference type="ARBA" id="ARBA00022592"/>
    </source>
</evidence>
<dbReference type="PROSITE" id="PS51257">
    <property type="entry name" value="PROKAR_LIPOPROTEIN"/>
    <property type="match status" value="1"/>
</dbReference>
<sequence>MKKLNLPVLLFSAFLLAACQNTGSTKASSKKEETKQEETKKEETKQEETSEDVKKDSSVSFSYPEIPADKYPKIDGSTATLPLSYAIYRLATGESEDSAIGKIIHNKTTGSYYKLFDKEADIILAYAPPQDLMDAIKETEGTKSVKYERKSDSSSEEIEIPPILIKPVGKDALVFLANKSNPVNDISGENIVKIYSGEIENWKELGGNDNKIKAFQRPRNSGSQNLMEKLVMKDKKLTDPYPELVATEMGDLIEAVAAYDNSADAIGYSVYYYAKNMKNDPSVKFLSIDKTMPDDESIRKGEYPYTNEFYVAIRADSKKDSYEYKIFEWLTGDDGQALVNHLGYVGVEDSKDKQKEEEIKELLK</sequence>
<evidence type="ECO:0000256" key="6">
    <source>
        <dbReference type="ARBA" id="ARBA00022729"/>
    </source>
</evidence>
<dbReference type="AlphaFoldDB" id="G5GIV5"/>
<dbReference type="GO" id="GO:0006817">
    <property type="term" value="P:phosphate ion transport"/>
    <property type="evidence" value="ECO:0007669"/>
    <property type="project" value="UniProtKB-KW"/>
</dbReference>
<name>G5GIV5_9FIRM</name>
<feature type="domain" description="PBP" evidence="11">
    <location>
        <begin position="107"/>
        <end position="318"/>
    </location>
</feature>
<keyword evidence="5" id="KW-0813">Transport</keyword>
<feature type="compositionally biased region" description="Basic and acidic residues" evidence="9">
    <location>
        <begin position="29"/>
        <end position="57"/>
    </location>
</feature>
<dbReference type="PATRIC" id="fig|679200.3.peg.1582"/>